<evidence type="ECO:0000313" key="1">
    <source>
        <dbReference type="EMBL" id="KAG5649189.1"/>
    </source>
</evidence>
<dbReference type="OrthoDB" id="2931266at2759"/>
<sequence length="234" mass="27063">MEKVYKAINQQKENVKIQNSPAPMLQHSLESEDRKAIEEQIRNIESEDFTKAAHGKHFIENEKQVYMGQKHKSITDHNYIMVNKMNRICAPTQVDKMVSVILWTKDDRFDKNPTWEKIFGGVVYNLHKLDSQFSHDNEMVEDTMQGTEEILKQNKPIEHDRLTTGGVMAKDVGHHNNRGVTREVMLKVPDIKSQNPRPATLENKTRIAQLRSRMKASNPSMSCSLDIICFLLDF</sequence>
<protein>
    <submittedName>
        <fullName evidence="1">Uncharacterized protein</fullName>
    </submittedName>
</protein>
<organism evidence="1 2">
    <name type="scientific">Sphagnurus paluster</name>
    <dbReference type="NCBI Taxonomy" id="117069"/>
    <lineage>
        <taxon>Eukaryota</taxon>
        <taxon>Fungi</taxon>
        <taxon>Dikarya</taxon>
        <taxon>Basidiomycota</taxon>
        <taxon>Agaricomycotina</taxon>
        <taxon>Agaricomycetes</taxon>
        <taxon>Agaricomycetidae</taxon>
        <taxon>Agaricales</taxon>
        <taxon>Tricholomatineae</taxon>
        <taxon>Lyophyllaceae</taxon>
        <taxon>Sphagnurus</taxon>
    </lineage>
</organism>
<name>A0A9P7GGH3_9AGAR</name>
<dbReference type="AlphaFoldDB" id="A0A9P7GGH3"/>
<reference evidence="1" key="1">
    <citation type="submission" date="2021-02" db="EMBL/GenBank/DDBJ databases">
        <authorList>
            <person name="Nieuwenhuis M."/>
            <person name="Van De Peppel L.J.J."/>
        </authorList>
    </citation>
    <scope>NUCLEOTIDE SEQUENCE</scope>
    <source>
        <strain evidence="1">D49</strain>
    </source>
</reference>
<evidence type="ECO:0000313" key="2">
    <source>
        <dbReference type="Proteomes" id="UP000717328"/>
    </source>
</evidence>
<dbReference type="Proteomes" id="UP000717328">
    <property type="component" value="Unassembled WGS sequence"/>
</dbReference>
<accession>A0A9P7GGH3</accession>
<comment type="caution">
    <text evidence="1">The sequence shown here is derived from an EMBL/GenBank/DDBJ whole genome shotgun (WGS) entry which is preliminary data.</text>
</comment>
<keyword evidence="2" id="KW-1185">Reference proteome</keyword>
<dbReference type="EMBL" id="JABCKI010001409">
    <property type="protein sequence ID" value="KAG5649189.1"/>
    <property type="molecule type" value="Genomic_DNA"/>
</dbReference>
<proteinExistence type="predicted"/>
<reference evidence="1" key="2">
    <citation type="submission" date="2021-10" db="EMBL/GenBank/DDBJ databases">
        <title>Phylogenomics reveals ancestral predisposition of the termite-cultivated fungus Termitomyces towards a domesticated lifestyle.</title>
        <authorList>
            <person name="Auxier B."/>
            <person name="Grum-Grzhimaylo A."/>
            <person name="Cardenas M.E."/>
            <person name="Lodge J.D."/>
            <person name="Laessoe T."/>
            <person name="Pedersen O."/>
            <person name="Smith M.E."/>
            <person name="Kuyper T.W."/>
            <person name="Franco-Molano E.A."/>
            <person name="Baroni T.J."/>
            <person name="Aanen D.K."/>
        </authorList>
    </citation>
    <scope>NUCLEOTIDE SEQUENCE</scope>
    <source>
        <strain evidence="1">D49</strain>
    </source>
</reference>
<gene>
    <name evidence="1" type="ORF">H0H81_005539</name>
</gene>